<keyword evidence="1" id="KW-0812">Transmembrane</keyword>
<protein>
    <submittedName>
        <fullName evidence="2">Uncharacterized protein</fullName>
    </submittedName>
</protein>
<feature type="transmembrane region" description="Helical" evidence="1">
    <location>
        <begin position="12"/>
        <end position="32"/>
    </location>
</feature>
<name>A0A6C0HUR8_9ZZZZ</name>
<dbReference type="AlphaFoldDB" id="A0A6C0HUR8"/>
<keyword evidence="1" id="KW-0472">Membrane</keyword>
<reference evidence="2" key="1">
    <citation type="journal article" date="2020" name="Nature">
        <title>Giant virus diversity and host interactions through global metagenomics.</title>
        <authorList>
            <person name="Schulz F."/>
            <person name="Roux S."/>
            <person name="Paez-Espino D."/>
            <person name="Jungbluth S."/>
            <person name="Walsh D.A."/>
            <person name="Denef V.J."/>
            <person name="McMahon K.D."/>
            <person name="Konstantinidis K.T."/>
            <person name="Eloe-Fadrosh E.A."/>
            <person name="Kyrpides N.C."/>
            <person name="Woyke T."/>
        </authorList>
    </citation>
    <scope>NUCLEOTIDE SEQUENCE</scope>
    <source>
        <strain evidence="2">GVMAG-M-3300023184-16</strain>
    </source>
</reference>
<organism evidence="2">
    <name type="scientific">viral metagenome</name>
    <dbReference type="NCBI Taxonomy" id="1070528"/>
    <lineage>
        <taxon>unclassified sequences</taxon>
        <taxon>metagenomes</taxon>
        <taxon>organismal metagenomes</taxon>
    </lineage>
</organism>
<proteinExistence type="predicted"/>
<dbReference type="EMBL" id="MN740015">
    <property type="protein sequence ID" value="QHT84150.1"/>
    <property type="molecule type" value="Genomic_DNA"/>
</dbReference>
<accession>A0A6C0HUR8</accession>
<keyword evidence="1" id="KW-1133">Transmembrane helix</keyword>
<feature type="transmembrane region" description="Helical" evidence="1">
    <location>
        <begin position="38"/>
        <end position="56"/>
    </location>
</feature>
<evidence type="ECO:0000313" key="2">
    <source>
        <dbReference type="EMBL" id="QHT84150.1"/>
    </source>
</evidence>
<evidence type="ECO:0000256" key="1">
    <source>
        <dbReference type="SAM" id="Phobius"/>
    </source>
</evidence>
<sequence length="80" mass="9346">MTEEISIKEQLIYSILATILFFFTIPGTLVYIPEKGYIVKHAFAHAIVFYITFYFLSRCIHCCWFKNPPMAVGDNIMHTH</sequence>